<reference evidence="3" key="3">
    <citation type="submission" date="2017-01" db="EMBL/GenBank/DDBJ databases">
        <authorList>
            <person name="Mah S.A."/>
            <person name="Swanson W.J."/>
            <person name="Moy G.W."/>
            <person name="Vacquier V.D."/>
        </authorList>
    </citation>
    <scope>NUCLEOTIDE SEQUENCE</scope>
    <source>
        <strain evidence="3">AJ5</strain>
    </source>
</reference>
<organism evidence="4 5">
    <name type="scientific">Natronobacterium lacisalsi AJ5</name>
    <dbReference type="NCBI Taxonomy" id="358396"/>
    <lineage>
        <taxon>Archaea</taxon>
        <taxon>Methanobacteriati</taxon>
        <taxon>Methanobacteriota</taxon>
        <taxon>Stenosarchaea group</taxon>
        <taxon>Halobacteria</taxon>
        <taxon>Halobacteriales</taxon>
        <taxon>Natrialbaceae</taxon>
        <taxon>Natronobacterium</taxon>
    </lineage>
</organism>
<reference evidence="4 5" key="2">
    <citation type="journal article" date="2014" name="PLoS Genet.">
        <title>Phylogenetically driven sequencing of extremely halophilic archaea reveals strategies for static and dynamic osmo-response.</title>
        <authorList>
            <person name="Becker E.A."/>
            <person name="Seitzer P.M."/>
            <person name="Tritt A."/>
            <person name="Larsen D."/>
            <person name="Krusor M."/>
            <person name="Yao A.I."/>
            <person name="Wu D."/>
            <person name="Madern D."/>
            <person name="Eisen J.A."/>
            <person name="Darling A.E."/>
            <person name="Facciotti M.T."/>
        </authorList>
    </citation>
    <scope>NUCLEOTIDE SEQUENCE [LARGE SCALE GENOMIC DNA]</scope>
    <source>
        <strain evidence="4 5">AJ5</strain>
    </source>
</reference>
<evidence type="ECO:0000256" key="2">
    <source>
        <dbReference type="SAM" id="MobiDB-lite"/>
    </source>
</evidence>
<reference evidence="3 6" key="1">
    <citation type="journal article" date="2011" name="J. Bacteriol.">
        <title>Genome sequence of Halobiforma lacisalsi AJ5, an extremely halophilic archaeon which harbors a bop gene.</title>
        <authorList>
            <person name="Jiang X."/>
            <person name="Wang S."/>
            <person name="Cheng H."/>
            <person name="Huo Y."/>
            <person name="Zhang X."/>
            <person name="Zhu X."/>
            <person name="Han X."/>
            <person name="Ni P."/>
            <person name="Wu M."/>
        </authorList>
    </citation>
    <scope>NUCLEOTIDE SEQUENCE [LARGE SCALE GENOMIC DNA]</scope>
    <source>
        <strain evidence="3 6">AJ5</strain>
    </source>
</reference>
<dbReference type="EMBL" id="CP019285">
    <property type="protein sequence ID" value="APW99042.1"/>
    <property type="molecule type" value="Genomic_DNA"/>
</dbReference>
<dbReference type="Proteomes" id="UP000186547">
    <property type="component" value="Chromosome"/>
</dbReference>
<feature type="region of interest" description="Disordered" evidence="2">
    <location>
        <begin position="171"/>
        <end position="250"/>
    </location>
</feature>
<protein>
    <submittedName>
        <fullName evidence="4">Uncharacterized protein</fullName>
    </submittedName>
</protein>
<name>M0LH32_NATLA</name>
<evidence type="ECO:0000313" key="3">
    <source>
        <dbReference type="EMBL" id="APW99042.1"/>
    </source>
</evidence>
<evidence type="ECO:0000313" key="4">
    <source>
        <dbReference type="EMBL" id="EMA31305.1"/>
    </source>
</evidence>
<feature type="coiled-coil region" evidence="1">
    <location>
        <begin position="82"/>
        <end position="116"/>
    </location>
</feature>
<dbReference type="RefSeq" id="WP_007142639.1">
    <property type="nucleotide sequence ID" value="NZ_AOLZ01000047.1"/>
</dbReference>
<dbReference type="EMBL" id="AOLZ01000047">
    <property type="protein sequence ID" value="EMA31305.1"/>
    <property type="molecule type" value="Genomic_DNA"/>
</dbReference>
<keyword evidence="5" id="KW-1185">Reference proteome</keyword>
<evidence type="ECO:0000256" key="1">
    <source>
        <dbReference type="SAM" id="Coils"/>
    </source>
</evidence>
<feature type="compositionally biased region" description="Acidic residues" evidence="2">
    <location>
        <begin position="204"/>
        <end position="250"/>
    </location>
</feature>
<accession>M0LH32</accession>
<dbReference type="STRING" id="358396.CHINAEXTREME_15230"/>
<proteinExistence type="predicted"/>
<dbReference type="eggNOG" id="arCOG03053">
    <property type="taxonomic scope" value="Archaea"/>
</dbReference>
<dbReference type="KEGG" id="hlc:CHINAEXTREME15230"/>
<evidence type="ECO:0000313" key="5">
    <source>
        <dbReference type="Proteomes" id="UP000011555"/>
    </source>
</evidence>
<dbReference type="Proteomes" id="UP000011555">
    <property type="component" value="Unassembled WGS sequence"/>
</dbReference>
<evidence type="ECO:0000313" key="6">
    <source>
        <dbReference type="Proteomes" id="UP000186547"/>
    </source>
</evidence>
<sequence>MTRIRTIFLTIALVTALAALPLGAAAAFDGTDTQTETANESVEPGERMAGVVGVQTAEIDGELDERTYGVKIATARTDQAKADVVDERFDEIRDRLEDHEAELEELERAREGGEISEGEYRAEVATIEAEKANTERAAEQVGETADGLPEDVLAEQGIDVDAIHELRDRASELGGPETAELAKSIAGEDVGTSVVDDRTPDRPDAEEDSEPEGDGSDSDDGTDEERDAEDDETETEDERDAEADGDEHGR</sequence>
<gene>
    <name evidence="4" type="ORF">C445_14654</name>
    <name evidence="3" type="ORF">CHINAEXTREME_15230</name>
</gene>
<dbReference type="GeneID" id="30922504"/>
<keyword evidence="1" id="KW-0175">Coiled coil</keyword>
<dbReference type="AlphaFoldDB" id="M0LH32"/>